<reference evidence="8 9" key="1">
    <citation type="journal article" date="2019" name="Mol. Biol. Evol.">
        <title>Blast fungal genomes show frequent chromosomal changes, gene gains and losses, and effector gene turnover.</title>
        <authorList>
            <person name="Gomez Luciano L.B."/>
            <person name="Jason Tsai I."/>
            <person name="Chuma I."/>
            <person name="Tosa Y."/>
            <person name="Chen Y.H."/>
            <person name="Li J.Y."/>
            <person name="Li M.Y."/>
            <person name="Jade Lu M.Y."/>
            <person name="Nakayashiki H."/>
            <person name="Li W.H."/>
        </authorList>
    </citation>
    <scope>NUCLEOTIDE SEQUENCE [LARGE SCALE GENOMIC DNA]</scope>
    <source>
        <strain evidence="8">MZ5-1-6</strain>
    </source>
</reference>
<organism evidence="8 9">
    <name type="scientific">Pyricularia oryzae</name>
    <name type="common">Rice blast fungus</name>
    <name type="synonym">Magnaporthe oryzae</name>
    <dbReference type="NCBI Taxonomy" id="318829"/>
    <lineage>
        <taxon>Eukaryota</taxon>
        <taxon>Fungi</taxon>
        <taxon>Dikarya</taxon>
        <taxon>Ascomycota</taxon>
        <taxon>Pezizomycotina</taxon>
        <taxon>Sordariomycetes</taxon>
        <taxon>Sordariomycetidae</taxon>
        <taxon>Magnaporthales</taxon>
        <taxon>Pyriculariaceae</taxon>
        <taxon>Pyricularia</taxon>
    </lineage>
</organism>
<feature type="compositionally biased region" description="Polar residues" evidence="5">
    <location>
        <begin position="225"/>
        <end position="237"/>
    </location>
</feature>
<dbReference type="PANTHER" id="PTHR15272">
    <property type="entry name" value="CHROMATIN ASSEMBLY FACTOR 1 SUBUNIT A CAF-1 SUBUNIT A"/>
    <property type="match status" value="1"/>
</dbReference>
<evidence type="ECO:0000256" key="3">
    <source>
        <dbReference type="ARBA" id="ARBA00023204"/>
    </source>
</evidence>
<evidence type="ECO:0000313" key="8">
    <source>
        <dbReference type="EMBL" id="QBZ63393.1"/>
    </source>
</evidence>
<dbReference type="Pfam" id="PF12253">
    <property type="entry name" value="CAF1A_dimeriz"/>
    <property type="match status" value="1"/>
</dbReference>
<keyword evidence="3" id="KW-0234">DNA repair</keyword>
<dbReference type="Proteomes" id="UP000294847">
    <property type="component" value="Chromosome 6"/>
</dbReference>
<evidence type="ECO:0000256" key="5">
    <source>
        <dbReference type="SAM" id="MobiDB-lite"/>
    </source>
</evidence>
<dbReference type="Pfam" id="PF21796">
    <property type="entry name" value="Cac1_C"/>
    <property type="match status" value="1"/>
</dbReference>
<sequence>MPLLDIPANTPGLKRSHEDYVAGDNDMTQSKLSFTAAVHNPNLSTDITPCRIPATMTISGDSSPISPLTDRTHSPTPPRPTIAIPTDPKTTPTPAKVTAPAPTGGEPPAKRKCLTVAEKEEKSKAKLEKEQAKVAKQAEKAKAEEEKKAKAEEREKEREKKRLEKEQKQQEKERKQQEKEEEQRKAQEAKDKKERSQLKLASFFKAGPSTPSKATTKAQPKADASPSTATPVQSISQDVPVDEASEYRKVFQPFFVKEYVKLAKKAFDFDEAALWTKSRQLDEYVGGSKDYQPKPFKGPDSVEYFCLPTLPPPRGRPYPSVRKIVSILSDASTIAGASSAAPIDLTDSPAQAARRLLSEVPMKYLRFFQDVRPAYYGTVTSLPPSLGSYDKSSTATLHAARLRKLARKPISRQVLPLQYDYDSEAEWVDDGDGEDIEGDDDDDDDDEDDDEDMTDFLDNSEDLIKRPVFASGMEPESSGLCFEDARAGPSRDMAKYRMEFILDNERQSIDPFSSQYWQTEPCQKTTAPTTALLHPSTAKTPSNAFAALSGPGGKKAAIVPANLLDDFKNAILKYPKLSKVGLVEVLSTQFEKCTKAQVKNSVEMLAERHDKTWRLKAEHAL</sequence>
<feature type="region of interest" description="Disordered" evidence="5">
    <location>
        <begin position="55"/>
        <end position="239"/>
    </location>
</feature>
<dbReference type="AlphaFoldDB" id="A0A4P7NMF7"/>
<dbReference type="GO" id="GO:0033186">
    <property type="term" value="C:CAF-1 complex"/>
    <property type="evidence" value="ECO:0007669"/>
    <property type="project" value="TreeGrafter"/>
</dbReference>
<feature type="region of interest" description="Disordered" evidence="5">
    <location>
        <begin position="423"/>
        <end position="458"/>
    </location>
</feature>
<keyword evidence="4" id="KW-0539">Nucleus</keyword>
<dbReference type="InterPro" id="IPR022043">
    <property type="entry name" value="CAF1A_DD"/>
</dbReference>
<dbReference type="GO" id="GO:0005634">
    <property type="term" value="C:nucleus"/>
    <property type="evidence" value="ECO:0007669"/>
    <property type="project" value="UniProtKB-SubCell"/>
</dbReference>
<evidence type="ECO:0000256" key="4">
    <source>
        <dbReference type="ARBA" id="ARBA00023242"/>
    </source>
</evidence>
<evidence type="ECO:0000259" key="7">
    <source>
        <dbReference type="Pfam" id="PF21796"/>
    </source>
</evidence>
<feature type="compositionally biased region" description="Low complexity" evidence="5">
    <location>
        <begin position="81"/>
        <end position="107"/>
    </location>
</feature>
<dbReference type="PANTHER" id="PTHR15272:SF0">
    <property type="entry name" value="CHROMATIN ASSEMBLY FACTOR 1 SUBUNIT A"/>
    <property type="match status" value="1"/>
</dbReference>
<feature type="domain" description="Chromatin assembly factor 1 subunit A dimerization" evidence="6">
    <location>
        <begin position="363"/>
        <end position="452"/>
    </location>
</feature>
<evidence type="ECO:0000313" key="9">
    <source>
        <dbReference type="Proteomes" id="UP000294847"/>
    </source>
</evidence>
<name>A0A4P7NMF7_PYROR</name>
<accession>A0A4P7NMF7</accession>
<dbReference type="GO" id="GO:0006334">
    <property type="term" value="P:nucleosome assembly"/>
    <property type="evidence" value="ECO:0007669"/>
    <property type="project" value="TreeGrafter"/>
</dbReference>
<feature type="compositionally biased region" description="Polar residues" evidence="5">
    <location>
        <begin position="209"/>
        <end position="218"/>
    </location>
</feature>
<evidence type="ECO:0000259" key="6">
    <source>
        <dbReference type="Pfam" id="PF12253"/>
    </source>
</evidence>
<protein>
    <recommendedName>
        <fullName evidence="10">Chromatin assembly factor 1 subunit A</fullName>
    </recommendedName>
</protein>
<evidence type="ECO:0000256" key="1">
    <source>
        <dbReference type="ARBA" id="ARBA00004123"/>
    </source>
</evidence>
<gene>
    <name evidence="8" type="ORF">PoMZ_05074</name>
</gene>
<evidence type="ECO:0008006" key="10">
    <source>
        <dbReference type="Google" id="ProtNLM"/>
    </source>
</evidence>
<dbReference type="EMBL" id="CP034209">
    <property type="protein sequence ID" value="QBZ63393.1"/>
    <property type="molecule type" value="Genomic_DNA"/>
</dbReference>
<proteinExistence type="predicted"/>
<feature type="domain" description="Chromatin assembly factor 1 subunit Cac1-like C-terminal" evidence="7">
    <location>
        <begin position="564"/>
        <end position="615"/>
    </location>
</feature>
<evidence type="ECO:0000256" key="2">
    <source>
        <dbReference type="ARBA" id="ARBA00022763"/>
    </source>
</evidence>
<feature type="compositionally biased region" description="Polar residues" evidence="5">
    <location>
        <begin position="56"/>
        <end position="66"/>
    </location>
</feature>
<dbReference type="InterPro" id="IPR048800">
    <property type="entry name" value="Cac1-like_C"/>
</dbReference>
<feature type="compositionally biased region" description="Basic and acidic residues" evidence="5">
    <location>
        <begin position="117"/>
        <end position="197"/>
    </location>
</feature>
<comment type="subcellular location">
    <subcellularLocation>
        <location evidence="1">Nucleus</location>
    </subcellularLocation>
</comment>
<dbReference type="GO" id="GO:0006281">
    <property type="term" value="P:DNA repair"/>
    <property type="evidence" value="ECO:0007669"/>
    <property type="project" value="UniProtKB-KW"/>
</dbReference>
<keyword evidence="2" id="KW-0227">DNA damage</keyword>